<sequence>MPHPAFRSLLRTLAARLGRPARRPQTPSRPGNRRPGVELLEDRTVPANVGFVTTADGLVTDADLDGTFEAAYGGGDTVPVRWQASTGASPGIARGVFEFDLSRLAPGTTIRAATVGLDVTAFTAGTAAPQVNFVVYVGDGSVTTGDGAAPGAVVGSASVTATGYQEFSLNPGVFTQLLRTPTARKVTVRAELPQASVASVTFAGTEFGGRRPATLTLDVPAPGPYQMFADPAVVSETAGPNATTVTFARFGDLSLPITFTLTSSDTTEATVPPSVTFAAGEYQLTFPVTAVDDAIADDIQQVFLTAQAVAAGEGSPVGLDTTFGAGGTAATDLRLEIQPPRATLARQPDGKLVVAGEDGTGAAAVRVQRFNADGTPDSTFGTGGTVTTPLPDGGFPVPSDVVVQPDGKILVGGKYAQGTGTAFLARYNANGTLDTTFGAGSPSGGLRTGIADLTAINGWVEDVAVDLANGPTFGRITLAVAANGTVFFQAARLLPDGTYDTSFGSPATPGRIVYSNVAGGPSYGGNARAVSVYPGGSFLLAGGNKVARFLANGSPDTSFGSGGVRLLDFGTPAAFTDIFAIETDQVGRIVLGASVATGSASGSTNNFTDFAAARLDSAGSLDATFGGDGTVTTGFSTGLDDVPSALVLQPDGRVVLAGYAELSDSPLNRQAALVRFLPDGTLDAVTFDGDGRFQQSLVPSDTEVVFDAVLQPDGKLVALAGWGTDYRLARFNMGPALAFPSTTASVVVRDDETPNRPPAAQSFSVTIPEDTVRGINLPFVQDPELDPITYEILTQPAAGTGRVTLSGNDPTVARFVYFPAPDFVGTTTFTYRANDPQLTGPTATITVNVVAVAGAPDGPDAAFTVAAGGTLQDRVTATDPNGDPLTYSVVTGNGPAHADVFAVFSDGRIFYRPATGYVGTDSFIYTVTDGTGSDVGMVTITVLGANRPPVIDDQTVTAAEDTPFAGTLLASDPDGQTLTFSRASLPANGTTTVNADGSFSYTPNSNFNGTDSFTVRVSDGTLTDTAVVTVTVTPVNDAPVVTAPAAVTTDEDVILSLGGVNITDVDAGSANVVVTLAAGHGGLLVATTGVSGGVTAAQVQNNGTGSVTVTAPLAAINATLAASTGLRYRPTPNYNGPDAVTVSANDQGNTGAGGPQPSTKTLAVTVNAVNDAPVAFPTTQSATTNEDTPVSGTVTGRDVENDPLTFSGDVPPEGLPAHGSVTVNADGSYTYTPATDFNGTDQFVFKVSDPAGAFGYGLVTVRVLPVNDAPVARDDAYTVDEDQTLTITVGPVTRLRMVSEPGDFVGQGSPGTNQPLVLDYAPPGSGFTARTNFDNGVEVRVSDPTVVGGWTLDFAAPGNALLTPGTYLDAQRFPFQAADRPGLDVSGDGRGLNQLTGRFTVYDVAYGPAGAVTRFAATFVQQDLNFNGTVDPPLSGAVLFNTTFGAGGGVLANDTDADGDVLLTAALVSGPSSGTLALNPDGTFSYTPNPNFFGTDSFTYRTGDGTAPGGVATVTITVRPVNDPPVQAVNAGLTVAEGASAPLTPAALTATDVDNSAAQLTYTVTTAPAHGSLRLGGIALAAGGVFTQADVNAGRVSYAHDGSETTADGFTFSLSDGAAPPQAAAFAVTVTPVNDAPVAQALAVSTDEDVPAAGTLPVTDADGGSLAYAVVAPPAHGTVTLNTATGEFTYAPNADYFGADSFTFRASDGSLESNVATVSITVTPVNDDPTATADSLVVDEDAGATVVPVLTNDSPAPDVGESLTVVSVGPAANGVASLSGGVVRYSPNANYNGPDSFSYTITDGHGGTATATVSVVVRPVNDAPTATSDVLTVAEDAAATVVPVLDNDTFAPDTGETLSVAAVTQPAFGTTTLVGGVVRYAPRANYSGSDSFTYTLSDGNGGTTSGWVTVIVTPVNDAPTANTDALTVAEDAAPTAVPVLANDTFAPDTGETLTVVAVTQPAHGTVTLLAGVVSYVPAADFNGTDTFTYTISDGNGGTAVGTVRVTVTAVNDRPTVAAPATATTAEDTVLDLTALGGVAVADTADGNAGTFTASVTATNGTLTGTGFTGNNSASLTVTGSQAVVNAALATLRFRPAANFTGSATLTTTVNDNGNTGAGGPFTATAATTIAVTPVNDAPTVTGGPFTVRERAAAGTEVGTVTGQDVEGAALAYSIVGGNTNSAFAVDPATGRITVANPAALVIATTAQFQLTVRASEPGGLSGEATVVVTVVAATQRVTIDVIPDGRHINSRSNGKIEVAIMGAAGLDVRSIDVASLRFGRTGQEDSISRDGRGRAQVEYRDVDDDGRLDLVVRFDTARTGFRPGDARAYLTGKLLNGDAIAGDDAVSVV</sequence>
<dbReference type="InterPro" id="IPR051561">
    <property type="entry name" value="FRAS1_ECM"/>
</dbReference>
<keyword evidence="2" id="KW-0677">Repeat</keyword>
<dbReference type="NCBIfam" id="TIGR01965">
    <property type="entry name" value="VCBS_repeat"/>
    <property type="match status" value="1"/>
</dbReference>
<dbReference type="Pfam" id="PF17164">
    <property type="entry name" value="DUF5122"/>
    <property type="match status" value="5"/>
</dbReference>
<dbReference type="NCBIfam" id="NF012211">
    <property type="entry name" value="tand_rpt_95"/>
    <property type="match status" value="8"/>
</dbReference>
<dbReference type="SMART" id="SM00112">
    <property type="entry name" value="CA"/>
    <property type="match status" value="3"/>
</dbReference>
<dbReference type="Pfam" id="PF16184">
    <property type="entry name" value="Cadherin_3"/>
    <property type="match status" value="1"/>
</dbReference>
<dbReference type="SUPFAM" id="SSF141072">
    <property type="entry name" value="CalX-like"/>
    <property type="match status" value="1"/>
</dbReference>
<feature type="compositionally biased region" description="Polar residues" evidence="4">
    <location>
        <begin position="376"/>
        <end position="388"/>
    </location>
</feature>
<dbReference type="KEGG" id="uli:ETAA1_39190"/>
<dbReference type="InterPro" id="IPR013431">
    <property type="entry name" value="Delta_60_rpt"/>
</dbReference>
<dbReference type="InterPro" id="IPR010221">
    <property type="entry name" value="VCBS_dom"/>
</dbReference>
<feature type="domain" description="Cadherin" evidence="5">
    <location>
        <begin position="1638"/>
        <end position="1731"/>
    </location>
</feature>
<dbReference type="Gene3D" id="2.80.10.50">
    <property type="match status" value="3"/>
</dbReference>
<feature type="region of interest" description="Disordered" evidence="4">
    <location>
        <begin position="1178"/>
        <end position="1218"/>
    </location>
</feature>
<feature type="domain" description="Cadherin" evidence="5">
    <location>
        <begin position="950"/>
        <end position="1046"/>
    </location>
</feature>
<name>A0A517XWR8_9BACT</name>
<dbReference type="Proteomes" id="UP000319576">
    <property type="component" value="Chromosome"/>
</dbReference>
<feature type="region of interest" description="Disordered" evidence="4">
    <location>
        <begin position="373"/>
        <end position="393"/>
    </location>
</feature>
<dbReference type="GO" id="GO:0009653">
    <property type="term" value="P:anatomical structure morphogenesis"/>
    <property type="evidence" value="ECO:0007669"/>
    <property type="project" value="TreeGrafter"/>
</dbReference>
<evidence type="ECO:0000259" key="5">
    <source>
        <dbReference type="PROSITE" id="PS50268"/>
    </source>
</evidence>
<dbReference type="PROSITE" id="PS51854">
    <property type="entry name" value="CSPG"/>
    <property type="match status" value="1"/>
</dbReference>
<proteinExistence type="predicted"/>
<evidence type="ECO:0000256" key="3">
    <source>
        <dbReference type="ARBA" id="ARBA00023180"/>
    </source>
</evidence>
<evidence type="ECO:0000256" key="1">
    <source>
        <dbReference type="ARBA" id="ARBA00022729"/>
    </source>
</evidence>
<dbReference type="EMBL" id="CP036273">
    <property type="protein sequence ID" value="QDU21945.1"/>
    <property type="molecule type" value="Genomic_DNA"/>
</dbReference>
<keyword evidence="1" id="KW-0732">Signal</keyword>
<feature type="compositionally biased region" description="Polar residues" evidence="4">
    <location>
        <begin position="1178"/>
        <end position="1194"/>
    </location>
</feature>
<protein>
    <submittedName>
        <fullName evidence="6">Cadherin domain protein</fullName>
    </submittedName>
</protein>
<keyword evidence="3" id="KW-0325">Glycoprotein</keyword>
<dbReference type="Pfam" id="PF17963">
    <property type="entry name" value="Big_9"/>
    <property type="match status" value="9"/>
</dbReference>
<dbReference type="InterPro" id="IPR015919">
    <property type="entry name" value="Cadherin-like_sf"/>
</dbReference>
<dbReference type="Pfam" id="PF00028">
    <property type="entry name" value="Cadherin"/>
    <property type="match status" value="1"/>
</dbReference>
<dbReference type="PANTHER" id="PTHR45739">
    <property type="entry name" value="MATRIX PROTEIN, PUTATIVE-RELATED"/>
    <property type="match status" value="1"/>
</dbReference>
<evidence type="ECO:0000256" key="2">
    <source>
        <dbReference type="ARBA" id="ARBA00022737"/>
    </source>
</evidence>
<dbReference type="NCBIfam" id="TIGR02608">
    <property type="entry name" value="delta_60_rpt"/>
    <property type="match status" value="5"/>
</dbReference>
<keyword evidence="7" id="KW-1185">Reference proteome</keyword>
<dbReference type="Gene3D" id="2.60.40.3440">
    <property type="match status" value="6"/>
</dbReference>
<reference evidence="6 7" key="1">
    <citation type="submission" date="2019-02" db="EMBL/GenBank/DDBJ databases">
        <title>Deep-cultivation of Planctomycetes and their phenomic and genomic characterization uncovers novel biology.</title>
        <authorList>
            <person name="Wiegand S."/>
            <person name="Jogler M."/>
            <person name="Boedeker C."/>
            <person name="Pinto D."/>
            <person name="Vollmers J."/>
            <person name="Rivas-Marin E."/>
            <person name="Kohn T."/>
            <person name="Peeters S.H."/>
            <person name="Heuer A."/>
            <person name="Rast P."/>
            <person name="Oberbeckmann S."/>
            <person name="Bunk B."/>
            <person name="Jeske O."/>
            <person name="Meyerdierks A."/>
            <person name="Storesund J.E."/>
            <person name="Kallscheuer N."/>
            <person name="Luecker S."/>
            <person name="Lage O.M."/>
            <person name="Pohl T."/>
            <person name="Merkel B.J."/>
            <person name="Hornburger P."/>
            <person name="Mueller R.-W."/>
            <person name="Bruemmer F."/>
            <person name="Labrenz M."/>
            <person name="Spormann A.M."/>
            <person name="Op den Camp H."/>
            <person name="Overmann J."/>
            <person name="Amann R."/>
            <person name="Jetten M.S.M."/>
            <person name="Mascher T."/>
            <person name="Medema M.H."/>
            <person name="Devos D.P."/>
            <person name="Kaster A.-K."/>
            <person name="Ovreas L."/>
            <person name="Rohde M."/>
            <person name="Galperin M.Y."/>
            <person name="Jogler C."/>
        </authorList>
    </citation>
    <scope>NUCLEOTIDE SEQUENCE [LARGE SCALE GENOMIC DNA]</scope>
    <source>
        <strain evidence="6 7">ETA_A1</strain>
    </source>
</reference>
<dbReference type="RefSeq" id="WP_145241271.1">
    <property type="nucleotide sequence ID" value="NZ_CP036273.1"/>
</dbReference>
<dbReference type="InterPro" id="IPR038081">
    <property type="entry name" value="CalX-like_sf"/>
</dbReference>
<dbReference type="OrthoDB" id="292060at2"/>
<evidence type="ECO:0000313" key="6">
    <source>
        <dbReference type="EMBL" id="QDU21945.1"/>
    </source>
</evidence>
<dbReference type="SUPFAM" id="SSF49313">
    <property type="entry name" value="Cadherin-like"/>
    <property type="match status" value="3"/>
</dbReference>
<dbReference type="PROSITE" id="PS50268">
    <property type="entry name" value="CADHERIN_2"/>
    <property type="match status" value="3"/>
</dbReference>
<dbReference type="SUPFAM" id="SSF82171">
    <property type="entry name" value="DPP6 N-terminal domain-like"/>
    <property type="match status" value="1"/>
</dbReference>
<accession>A0A517XWR8</accession>
<dbReference type="GO" id="GO:0005509">
    <property type="term" value="F:calcium ion binding"/>
    <property type="evidence" value="ECO:0007669"/>
    <property type="project" value="InterPro"/>
</dbReference>
<gene>
    <name evidence="6" type="ORF">ETAA1_39190</name>
</gene>
<dbReference type="PANTHER" id="PTHR45739:SF8">
    <property type="entry name" value="FRAS1-RELATED EXTRACELLULAR MATRIX PROTEIN 1"/>
    <property type="match status" value="1"/>
</dbReference>
<evidence type="ECO:0000313" key="7">
    <source>
        <dbReference type="Proteomes" id="UP000319576"/>
    </source>
</evidence>
<dbReference type="InterPro" id="IPR039005">
    <property type="entry name" value="CSPG_rpt"/>
</dbReference>
<dbReference type="Gene3D" id="2.60.40.60">
    <property type="entry name" value="Cadherins"/>
    <property type="match status" value="1"/>
</dbReference>
<feature type="domain" description="Cadherin" evidence="5">
    <location>
        <begin position="2145"/>
        <end position="2245"/>
    </location>
</feature>
<dbReference type="InterPro" id="IPR002126">
    <property type="entry name" value="Cadherin-like_dom"/>
</dbReference>
<dbReference type="Gene3D" id="2.60.40.2810">
    <property type="match status" value="3"/>
</dbReference>
<evidence type="ECO:0000256" key="4">
    <source>
        <dbReference type="SAM" id="MobiDB-lite"/>
    </source>
</evidence>
<dbReference type="GO" id="GO:0007156">
    <property type="term" value="P:homophilic cell adhesion via plasma membrane adhesion molecules"/>
    <property type="evidence" value="ECO:0007669"/>
    <property type="project" value="InterPro"/>
</dbReference>
<dbReference type="CDD" id="cd11304">
    <property type="entry name" value="Cadherin_repeat"/>
    <property type="match status" value="2"/>
</dbReference>
<organism evidence="6 7">
    <name type="scientific">Urbifossiella limnaea</name>
    <dbReference type="NCBI Taxonomy" id="2528023"/>
    <lineage>
        <taxon>Bacteria</taxon>
        <taxon>Pseudomonadati</taxon>
        <taxon>Planctomycetota</taxon>
        <taxon>Planctomycetia</taxon>
        <taxon>Gemmatales</taxon>
        <taxon>Gemmataceae</taxon>
        <taxon>Urbifossiella</taxon>
    </lineage>
</organism>
<dbReference type="GO" id="GO:0016020">
    <property type="term" value="C:membrane"/>
    <property type="evidence" value="ECO:0007669"/>
    <property type="project" value="InterPro"/>
</dbReference>